<dbReference type="EMBL" id="BSSD01000016">
    <property type="protein sequence ID" value="GLW95764.1"/>
    <property type="molecule type" value="Genomic_DNA"/>
</dbReference>
<dbReference type="Proteomes" id="UP001165042">
    <property type="component" value="Unassembled WGS sequence"/>
</dbReference>
<evidence type="ECO:0000256" key="1">
    <source>
        <dbReference type="ARBA" id="ARBA00022512"/>
    </source>
</evidence>
<protein>
    <recommendedName>
        <fullName evidence="8">Gram-positive cocci surface proteins LPxTG domain-containing protein</fullName>
    </recommendedName>
</protein>
<sequence length="212" mass="22201">MSFSRDWLRLAGRTAVITAVAGLSLPLLAGTASAHVPTYGAQCDRETGVTTVWVEAHGYAPKDVVNTVNVKDGDTTLVNEVFKTDFAKKTWKLDGTVDHKITFNVRIDPDPQQPTWVLEDVVVTVKACKVETTKPTKPSETTTTVAPTTTKPSSSAPTTASTVVAPTTTTNPNDLPDTGSNVGLPLAIGGLLVLGGGGALFAARRAKRGSSN</sequence>
<dbReference type="InterPro" id="IPR019931">
    <property type="entry name" value="LPXTG_anchor"/>
</dbReference>
<feature type="transmembrane region" description="Helical" evidence="6">
    <location>
        <begin position="182"/>
        <end position="203"/>
    </location>
</feature>
<proteinExistence type="predicted"/>
<keyword evidence="1" id="KW-0134">Cell wall</keyword>
<evidence type="ECO:0000256" key="3">
    <source>
        <dbReference type="ARBA" id="ARBA00022729"/>
    </source>
</evidence>
<feature type="signal peptide" evidence="7">
    <location>
        <begin position="1"/>
        <end position="34"/>
    </location>
</feature>
<dbReference type="NCBIfam" id="TIGR01167">
    <property type="entry name" value="LPXTG_anchor"/>
    <property type="match status" value="1"/>
</dbReference>
<keyword evidence="10" id="KW-1185">Reference proteome</keyword>
<evidence type="ECO:0000313" key="10">
    <source>
        <dbReference type="Proteomes" id="UP001165042"/>
    </source>
</evidence>
<evidence type="ECO:0000256" key="5">
    <source>
        <dbReference type="SAM" id="MobiDB-lite"/>
    </source>
</evidence>
<dbReference type="PROSITE" id="PS50847">
    <property type="entry name" value="GRAM_POS_ANCHORING"/>
    <property type="match status" value="1"/>
</dbReference>
<keyword evidence="6" id="KW-0472">Membrane</keyword>
<comment type="caution">
    <text evidence="9">The sequence shown here is derived from an EMBL/GenBank/DDBJ whole genome shotgun (WGS) entry which is preliminary data.</text>
</comment>
<feature type="compositionally biased region" description="Low complexity" evidence="5">
    <location>
        <begin position="135"/>
        <end position="178"/>
    </location>
</feature>
<gene>
    <name evidence="9" type="ORF">Aglo03_65800</name>
</gene>
<evidence type="ECO:0000256" key="6">
    <source>
        <dbReference type="SAM" id="Phobius"/>
    </source>
</evidence>
<evidence type="ECO:0000256" key="2">
    <source>
        <dbReference type="ARBA" id="ARBA00022525"/>
    </source>
</evidence>
<evidence type="ECO:0000256" key="4">
    <source>
        <dbReference type="ARBA" id="ARBA00023088"/>
    </source>
</evidence>
<keyword evidence="3 7" id="KW-0732">Signal</keyword>
<accession>A0A9W6VD87</accession>
<dbReference type="RefSeq" id="WP_285613468.1">
    <property type="nucleotide sequence ID" value="NZ_BSSD01000016.1"/>
</dbReference>
<dbReference type="Pfam" id="PF00746">
    <property type="entry name" value="Gram_pos_anchor"/>
    <property type="match status" value="1"/>
</dbReference>
<dbReference type="AlphaFoldDB" id="A0A9W6VD87"/>
<keyword evidence="6" id="KW-1133">Transmembrane helix</keyword>
<keyword evidence="6" id="KW-0812">Transmembrane</keyword>
<keyword evidence="2" id="KW-0964">Secreted</keyword>
<evidence type="ECO:0000259" key="8">
    <source>
        <dbReference type="PROSITE" id="PS50847"/>
    </source>
</evidence>
<keyword evidence="4" id="KW-0572">Peptidoglycan-anchor</keyword>
<name>A0A9W6VD87_9PSEU</name>
<organism evidence="9 10">
    <name type="scientific">Actinokineospora globicatena</name>
    <dbReference type="NCBI Taxonomy" id="103729"/>
    <lineage>
        <taxon>Bacteria</taxon>
        <taxon>Bacillati</taxon>
        <taxon>Actinomycetota</taxon>
        <taxon>Actinomycetes</taxon>
        <taxon>Pseudonocardiales</taxon>
        <taxon>Pseudonocardiaceae</taxon>
        <taxon>Actinokineospora</taxon>
    </lineage>
</organism>
<reference evidence="9" key="1">
    <citation type="submission" date="2023-02" db="EMBL/GenBank/DDBJ databases">
        <title>Actinokineospora globicatena NBRC 15670.</title>
        <authorList>
            <person name="Ichikawa N."/>
            <person name="Sato H."/>
            <person name="Tonouchi N."/>
        </authorList>
    </citation>
    <scope>NUCLEOTIDE SEQUENCE</scope>
    <source>
        <strain evidence="9">NBRC 15670</strain>
    </source>
</reference>
<feature type="chain" id="PRO_5040754726" description="Gram-positive cocci surface proteins LPxTG domain-containing protein" evidence="7">
    <location>
        <begin position="35"/>
        <end position="212"/>
    </location>
</feature>
<evidence type="ECO:0000256" key="7">
    <source>
        <dbReference type="SAM" id="SignalP"/>
    </source>
</evidence>
<feature type="region of interest" description="Disordered" evidence="5">
    <location>
        <begin position="134"/>
        <end position="178"/>
    </location>
</feature>
<evidence type="ECO:0000313" key="9">
    <source>
        <dbReference type="EMBL" id="GLW95764.1"/>
    </source>
</evidence>
<feature type="domain" description="Gram-positive cocci surface proteins LPxTG" evidence="8">
    <location>
        <begin position="175"/>
        <end position="212"/>
    </location>
</feature>